<sequence length="129" mass="13900">MCQCHLKHVEEATLAWGGSATTLIPARDGVVWASSDSSHLTPVSLLPCLSFPRDCSMFPCVPFMPPASSLSPRVGAASPPHRRGRRRPRPPHTLALPSQAAMPTPSLALLAQHVALDVEHFLPVLEEEP</sequence>
<evidence type="ECO:0000313" key="2">
    <source>
        <dbReference type="EMBL" id="KAG0574575.1"/>
    </source>
</evidence>
<evidence type="ECO:0000256" key="1">
    <source>
        <dbReference type="SAM" id="MobiDB-lite"/>
    </source>
</evidence>
<protein>
    <submittedName>
        <fullName evidence="2">Uncharacterized protein</fullName>
    </submittedName>
</protein>
<feature type="compositionally biased region" description="Basic residues" evidence="1">
    <location>
        <begin position="80"/>
        <end position="90"/>
    </location>
</feature>
<reference evidence="2" key="1">
    <citation type="submission" date="2020-06" db="EMBL/GenBank/DDBJ databases">
        <title>WGS assembly of Ceratodon purpureus strain R40.</title>
        <authorList>
            <person name="Carey S.B."/>
            <person name="Jenkins J."/>
            <person name="Shu S."/>
            <person name="Lovell J.T."/>
            <person name="Sreedasyam A."/>
            <person name="Maumus F."/>
            <person name="Tiley G.P."/>
            <person name="Fernandez-Pozo N."/>
            <person name="Barry K."/>
            <person name="Chen C."/>
            <person name="Wang M."/>
            <person name="Lipzen A."/>
            <person name="Daum C."/>
            <person name="Saski C.A."/>
            <person name="Payton A.C."/>
            <person name="Mcbreen J.C."/>
            <person name="Conrad R.E."/>
            <person name="Kollar L.M."/>
            <person name="Olsson S."/>
            <person name="Huttunen S."/>
            <person name="Landis J.B."/>
            <person name="Wickett N.J."/>
            <person name="Johnson M.G."/>
            <person name="Rensing S.A."/>
            <person name="Grimwood J."/>
            <person name="Schmutz J."/>
            <person name="Mcdaniel S.F."/>
        </authorList>
    </citation>
    <scope>NUCLEOTIDE SEQUENCE</scope>
    <source>
        <strain evidence="2">R40</strain>
    </source>
</reference>
<name>A0A8T0HV36_CERPU</name>
<dbReference type="EMBL" id="CM026426">
    <property type="protein sequence ID" value="KAG0574575.1"/>
    <property type="molecule type" value="Genomic_DNA"/>
</dbReference>
<dbReference type="Proteomes" id="UP000822688">
    <property type="component" value="Chromosome V"/>
</dbReference>
<proteinExistence type="predicted"/>
<dbReference type="AlphaFoldDB" id="A0A8T0HV36"/>
<organism evidence="2 3">
    <name type="scientific">Ceratodon purpureus</name>
    <name type="common">Fire moss</name>
    <name type="synonym">Dicranum purpureum</name>
    <dbReference type="NCBI Taxonomy" id="3225"/>
    <lineage>
        <taxon>Eukaryota</taxon>
        <taxon>Viridiplantae</taxon>
        <taxon>Streptophyta</taxon>
        <taxon>Embryophyta</taxon>
        <taxon>Bryophyta</taxon>
        <taxon>Bryophytina</taxon>
        <taxon>Bryopsida</taxon>
        <taxon>Dicranidae</taxon>
        <taxon>Pseudoditrichales</taxon>
        <taxon>Ditrichaceae</taxon>
        <taxon>Ceratodon</taxon>
    </lineage>
</organism>
<evidence type="ECO:0000313" key="3">
    <source>
        <dbReference type="Proteomes" id="UP000822688"/>
    </source>
</evidence>
<gene>
    <name evidence="2" type="ORF">KC19_VG273000</name>
</gene>
<keyword evidence="3" id="KW-1185">Reference proteome</keyword>
<comment type="caution">
    <text evidence="2">The sequence shown here is derived from an EMBL/GenBank/DDBJ whole genome shotgun (WGS) entry which is preliminary data.</text>
</comment>
<accession>A0A8T0HV36</accession>
<feature type="region of interest" description="Disordered" evidence="1">
    <location>
        <begin position="68"/>
        <end position="99"/>
    </location>
</feature>